<protein>
    <recommendedName>
        <fullName evidence="10">3-isopropylmalate dehydratase small subunit</fullName>
        <ecNumber evidence="10">4.2.1.33</ecNumber>
    </recommendedName>
    <alternativeName>
        <fullName evidence="10">Alpha-IPM isomerase</fullName>
        <shortName evidence="10">IPMI</shortName>
    </alternativeName>
    <alternativeName>
        <fullName evidence="10">Isopropylmalate isomerase</fullName>
    </alternativeName>
</protein>
<dbReference type="HAMAP" id="MF_01031">
    <property type="entry name" value="LeuD_type1"/>
    <property type="match status" value="1"/>
</dbReference>
<name>A0A410D9I1_9BACL</name>
<keyword evidence="7 10" id="KW-0028">Amino-acid biosynthesis</keyword>
<keyword evidence="6 10" id="KW-0432">Leucine biosynthesis</keyword>
<evidence type="ECO:0000256" key="2">
    <source>
        <dbReference type="ARBA" id="ARBA00002695"/>
    </source>
</evidence>
<evidence type="ECO:0000256" key="8">
    <source>
        <dbReference type="ARBA" id="ARBA00023239"/>
    </source>
</evidence>
<dbReference type="Proteomes" id="UP000285882">
    <property type="component" value="Chromosome"/>
</dbReference>
<dbReference type="NCBIfam" id="TIGR00171">
    <property type="entry name" value="leuD"/>
    <property type="match status" value="1"/>
</dbReference>
<evidence type="ECO:0000313" key="12">
    <source>
        <dbReference type="EMBL" id="BBN99115.1"/>
    </source>
</evidence>
<dbReference type="GO" id="GO:0003861">
    <property type="term" value="F:3-isopropylmalate dehydratase activity"/>
    <property type="evidence" value="ECO:0007669"/>
    <property type="project" value="UniProtKB-UniRule"/>
</dbReference>
<dbReference type="FunFam" id="3.20.19.10:FF:000003">
    <property type="entry name" value="3-isopropylmalate dehydratase small subunit"/>
    <property type="match status" value="1"/>
</dbReference>
<dbReference type="InterPro" id="IPR050075">
    <property type="entry name" value="LeuD"/>
</dbReference>
<comment type="subunit">
    <text evidence="5 10">Heterodimer of LeuC and LeuD.</text>
</comment>
<reference evidence="12 15" key="2">
    <citation type="submission" date="2019-09" db="EMBL/GenBank/DDBJ databases">
        <title>Complete genome sequence of Sporolactobacillus terrae 70-3.</title>
        <authorList>
            <person name="Tanaka N."/>
            <person name="Shiwa Y."/>
            <person name="Fujita N."/>
            <person name="Tanasupawat S."/>
        </authorList>
    </citation>
    <scope>NUCLEOTIDE SEQUENCE [LARGE SCALE GENOMIC DNA]</scope>
    <source>
        <strain evidence="12 15">70-3</strain>
    </source>
</reference>
<accession>A0A410D9I1</accession>
<gene>
    <name evidence="10 12" type="primary">leuD</name>
    <name evidence="13" type="ORF">C0674_09145</name>
    <name evidence="12" type="ORF">St703_18200</name>
</gene>
<evidence type="ECO:0000256" key="5">
    <source>
        <dbReference type="ARBA" id="ARBA00011271"/>
    </source>
</evidence>
<dbReference type="InterPro" id="IPR000573">
    <property type="entry name" value="AconitaseA/IPMdHydase_ssu_swvl"/>
</dbReference>
<evidence type="ECO:0000256" key="4">
    <source>
        <dbReference type="ARBA" id="ARBA00009845"/>
    </source>
</evidence>
<proteinExistence type="inferred from homology"/>
<dbReference type="EC" id="4.2.1.33" evidence="10"/>
<evidence type="ECO:0000256" key="9">
    <source>
        <dbReference type="ARBA" id="ARBA00023304"/>
    </source>
</evidence>
<dbReference type="InterPro" id="IPR015928">
    <property type="entry name" value="Aconitase/3IPM_dehydase_swvl"/>
</dbReference>
<evidence type="ECO:0000313" key="14">
    <source>
        <dbReference type="Proteomes" id="UP000285882"/>
    </source>
</evidence>
<dbReference type="Pfam" id="PF00694">
    <property type="entry name" value="Aconitase_C"/>
    <property type="match status" value="1"/>
</dbReference>
<dbReference type="EMBL" id="CP025688">
    <property type="protein sequence ID" value="QAA22778.1"/>
    <property type="molecule type" value="Genomic_DNA"/>
</dbReference>
<dbReference type="CDD" id="cd01577">
    <property type="entry name" value="IPMI_Swivel"/>
    <property type="match status" value="1"/>
</dbReference>
<dbReference type="PANTHER" id="PTHR43345:SF5">
    <property type="entry name" value="3-ISOPROPYLMALATE DEHYDRATASE SMALL SUBUNIT"/>
    <property type="match status" value="1"/>
</dbReference>
<evidence type="ECO:0000256" key="7">
    <source>
        <dbReference type="ARBA" id="ARBA00022605"/>
    </source>
</evidence>
<dbReference type="PANTHER" id="PTHR43345">
    <property type="entry name" value="3-ISOPROPYLMALATE DEHYDRATASE SMALL SUBUNIT 2-RELATED-RELATED"/>
    <property type="match status" value="1"/>
</dbReference>
<dbReference type="InterPro" id="IPR004431">
    <property type="entry name" value="3-IsopropMal_deHydase_ssu"/>
</dbReference>
<comment type="catalytic activity">
    <reaction evidence="1 10">
        <text>(2R,3S)-3-isopropylmalate = (2S)-2-isopropylmalate</text>
        <dbReference type="Rhea" id="RHEA:32287"/>
        <dbReference type="ChEBI" id="CHEBI:1178"/>
        <dbReference type="ChEBI" id="CHEBI:35121"/>
        <dbReference type="EC" id="4.2.1.33"/>
    </reaction>
</comment>
<dbReference type="Proteomes" id="UP000326951">
    <property type="component" value="Chromosome"/>
</dbReference>
<evidence type="ECO:0000256" key="10">
    <source>
        <dbReference type="HAMAP-Rule" id="MF_01031"/>
    </source>
</evidence>
<organism evidence="12 15">
    <name type="scientific">Sporolactobacillus terrae</name>
    <dbReference type="NCBI Taxonomy" id="269673"/>
    <lineage>
        <taxon>Bacteria</taxon>
        <taxon>Bacillati</taxon>
        <taxon>Bacillota</taxon>
        <taxon>Bacilli</taxon>
        <taxon>Bacillales</taxon>
        <taxon>Sporolactobacillaceae</taxon>
        <taxon>Sporolactobacillus</taxon>
    </lineage>
</organism>
<dbReference type="NCBIfam" id="NF002458">
    <property type="entry name" value="PRK01641.1"/>
    <property type="match status" value="1"/>
</dbReference>
<dbReference type="EMBL" id="AP021853">
    <property type="protein sequence ID" value="BBN99115.1"/>
    <property type="molecule type" value="Genomic_DNA"/>
</dbReference>
<evidence type="ECO:0000313" key="13">
    <source>
        <dbReference type="EMBL" id="QAA22778.1"/>
    </source>
</evidence>
<evidence type="ECO:0000256" key="3">
    <source>
        <dbReference type="ARBA" id="ARBA00004729"/>
    </source>
</evidence>
<keyword evidence="9 10" id="KW-0100">Branched-chain amino acid biosynthesis</keyword>
<dbReference type="SUPFAM" id="SSF52016">
    <property type="entry name" value="LeuD/IlvD-like"/>
    <property type="match status" value="1"/>
</dbReference>
<dbReference type="GO" id="GO:0009316">
    <property type="term" value="C:3-isopropylmalate dehydratase complex"/>
    <property type="evidence" value="ECO:0007669"/>
    <property type="project" value="InterPro"/>
</dbReference>
<reference evidence="13 14" key="1">
    <citation type="submission" date="2018-01" db="EMBL/GenBank/DDBJ databases">
        <title>Complete genome sequencing of Sporolactobacillus terrae DLG3.</title>
        <authorList>
            <person name="Nam Y.-D."/>
            <person name="Kang J."/>
            <person name="Chung W.-H."/>
        </authorList>
    </citation>
    <scope>NUCLEOTIDE SEQUENCE [LARGE SCALE GENOMIC DNA]</scope>
    <source>
        <strain evidence="13 14">DLG3</strain>
    </source>
</reference>
<dbReference type="GO" id="GO:0009098">
    <property type="term" value="P:L-leucine biosynthetic process"/>
    <property type="evidence" value="ECO:0007669"/>
    <property type="project" value="UniProtKB-UniRule"/>
</dbReference>
<evidence type="ECO:0000313" key="15">
    <source>
        <dbReference type="Proteomes" id="UP000326951"/>
    </source>
</evidence>
<keyword evidence="8 10" id="KW-0456">Lyase</keyword>
<dbReference type="AlphaFoldDB" id="A0A410D9I1"/>
<dbReference type="InterPro" id="IPR033940">
    <property type="entry name" value="IPMI_Swivel"/>
</dbReference>
<dbReference type="Gene3D" id="3.20.19.10">
    <property type="entry name" value="Aconitase, domain 4"/>
    <property type="match status" value="1"/>
</dbReference>
<sequence length="197" mass="22697">MHPFKTFEGRVCPLDRTNVDTDQIIPKQFLKRVGRKGFGSCLFYNWRFDEHGNKKADFVLNKPEYAQSSILVARDNFGCGSSREHAPWALQDYGFRAIIAPSFADIFYNNCQKNGILAIRLDPTRVDELIRRGATEVFALTVDLEQQKLSAANFDEHFEIDPYQKEVLLKGLDEIAMTLTYEDEIATYEKQHETVVH</sequence>
<evidence type="ECO:0000256" key="6">
    <source>
        <dbReference type="ARBA" id="ARBA00022430"/>
    </source>
</evidence>
<evidence type="ECO:0000256" key="1">
    <source>
        <dbReference type="ARBA" id="ARBA00000491"/>
    </source>
</evidence>
<keyword evidence="14" id="KW-1185">Reference proteome</keyword>
<dbReference type="UniPathway" id="UPA00048">
    <property type="reaction ID" value="UER00071"/>
</dbReference>
<comment type="pathway">
    <text evidence="3 10">Amino-acid biosynthesis; L-leucine biosynthesis; L-leucine from 3-methyl-2-oxobutanoate: step 2/4.</text>
</comment>
<evidence type="ECO:0000259" key="11">
    <source>
        <dbReference type="Pfam" id="PF00694"/>
    </source>
</evidence>
<comment type="similarity">
    <text evidence="4 10">Belongs to the LeuD family. LeuD type 1 subfamily.</text>
</comment>
<feature type="domain" description="Aconitase A/isopropylmalate dehydratase small subunit swivel" evidence="11">
    <location>
        <begin position="1"/>
        <end position="122"/>
    </location>
</feature>
<dbReference type="RefSeq" id="WP_028976496.1">
    <property type="nucleotide sequence ID" value="NZ_AP021853.1"/>
</dbReference>
<comment type="function">
    <text evidence="2 10">Catalyzes the isomerization between 2-isopropylmalate and 3-isopropylmalate, via the formation of 2-isopropylmaleate.</text>
</comment>
<dbReference type="STRING" id="1449983.GCA_000647835_02346"/>